<sequence length="185" mass="19216">MSHRPDGRAPRVLVAFASRHGSTREIAAAISRGLTGSAAGRATGLTTRLAPVEQRPDPVGFDAVVLGSAVYDGRWLEPAVCYALEAAPVLHGRSTWLFSSGLAAGPARLPQGVADADRLAVEVGARGHRLFAGRLERHVLSAAERAAWHAPLTGAGDFRDWPAIGTWSEQVAADCALGAALPVAG</sequence>
<evidence type="ECO:0000313" key="3">
    <source>
        <dbReference type="Proteomes" id="UP000219435"/>
    </source>
</evidence>
<gene>
    <name evidence="2" type="ORF">SAMN05660748_2613</name>
</gene>
<dbReference type="Pfam" id="PF12724">
    <property type="entry name" value="Flavodoxin_5"/>
    <property type="match status" value="1"/>
</dbReference>
<accession>A0A285V746</accession>
<dbReference type="Gene3D" id="3.40.50.360">
    <property type="match status" value="1"/>
</dbReference>
<protein>
    <submittedName>
        <fullName evidence="2">Menaquinone-dependent protoporphyrinogen oxidase</fullName>
    </submittedName>
</protein>
<dbReference type="InterPro" id="IPR026816">
    <property type="entry name" value="Flavodoxin_dom"/>
</dbReference>
<dbReference type="Proteomes" id="UP000219435">
    <property type="component" value="Unassembled WGS sequence"/>
</dbReference>
<reference evidence="3" key="1">
    <citation type="submission" date="2017-08" db="EMBL/GenBank/DDBJ databases">
        <authorList>
            <person name="Varghese N."/>
            <person name="Submissions S."/>
        </authorList>
    </citation>
    <scope>NUCLEOTIDE SEQUENCE [LARGE SCALE GENOMIC DNA]</scope>
    <source>
        <strain evidence="3">DSM 4725</strain>
    </source>
</reference>
<dbReference type="OrthoDB" id="129384at2"/>
<dbReference type="RefSeq" id="WP_097195387.1">
    <property type="nucleotide sequence ID" value="NZ_OBQI01000003.1"/>
</dbReference>
<dbReference type="InterPro" id="IPR029039">
    <property type="entry name" value="Flavoprotein-like_sf"/>
</dbReference>
<dbReference type="EMBL" id="OBQI01000003">
    <property type="protein sequence ID" value="SOC49879.1"/>
    <property type="molecule type" value="Genomic_DNA"/>
</dbReference>
<evidence type="ECO:0000313" key="2">
    <source>
        <dbReference type="EMBL" id="SOC49879.1"/>
    </source>
</evidence>
<organism evidence="2 3">
    <name type="scientific">Blastococcus aggregatus</name>
    <dbReference type="NCBI Taxonomy" id="38502"/>
    <lineage>
        <taxon>Bacteria</taxon>
        <taxon>Bacillati</taxon>
        <taxon>Actinomycetota</taxon>
        <taxon>Actinomycetes</taxon>
        <taxon>Geodermatophilales</taxon>
        <taxon>Geodermatophilaceae</taxon>
        <taxon>Blastococcus</taxon>
    </lineage>
</organism>
<dbReference type="SUPFAM" id="SSF52218">
    <property type="entry name" value="Flavoproteins"/>
    <property type="match status" value="1"/>
</dbReference>
<feature type="domain" description="Flavodoxin" evidence="1">
    <location>
        <begin position="13"/>
        <end position="146"/>
    </location>
</feature>
<name>A0A285V746_9ACTN</name>
<dbReference type="AlphaFoldDB" id="A0A285V746"/>
<evidence type="ECO:0000259" key="1">
    <source>
        <dbReference type="Pfam" id="PF12724"/>
    </source>
</evidence>
<keyword evidence="3" id="KW-1185">Reference proteome</keyword>
<proteinExistence type="predicted"/>